<dbReference type="EMBL" id="DS268503">
    <property type="protein sequence ID" value="EFP13217.1"/>
    <property type="molecule type" value="Genomic_DNA"/>
</dbReference>
<sequence>MEQPNKPPINYLCTKVILQHMNFSLRTRVASSTMVALHKSTPVQIHNIIITPSKIVIDDYTTLNLSVVCIPKTGETSRYLRLKNKEGWNCDIDEYGFKDREFEKAVQDKQVECWEKQKEIMEMELKEDLKSSNSIFFEVIKNKYERSFGDYVFKLEMYNLKRAGQPSPYNRFIQLAVSSSNSYRRVEYTNYDETLSKSMDYLISKLFSLNNNTIRIGSIKVEKEGVNSLNSISPKINHNQFPVASITTVDSISGDLPIFQNTGIHIIENCTVKYGSIATRVHFRGSSCSTRNFHSLIESLKKNLIGKHLSIETNRSSPRWLSSIPNSVKGTILVDGNRITCYTVEDRKKQIEINCYYIPIPDSISQIHVEVHPIGHAIRN</sequence>
<dbReference type="HOGENOM" id="CLU_728123_0_0_1"/>
<protein>
    <submittedName>
        <fullName evidence="1">Uncharacterized protein</fullName>
    </submittedName>
</protein>
<name>E3N017_CAERE</name>
<evidence type="ECO:0000313" key="1">
    <source>
        <dbReference type="EMBL" id="EFP13217.1"/>
    </source>
</evidence>
<accession>E3N017</accession>
<dbReference type="PANTHER" id="PTHR31379">
    <property type="entry name" value="F-BOX C PROTEIN-RELATED-RELATED"/>
    <property type="match status" value="1"/>
</dbReference>
<evidence type="ECO:0000313" key="2">
    <source>
        <dbReference type="Proteomes" id="UP000008281"/>
    </source>
</evidence>
<proteinExistence type="predicted"/>
<dbReference type="InParanoid" id="E3N017"/>
<dbReference type="Proteomes" id="UP000008281">
    <property type="component" value="Unassembled WGS sequence"/>
</dbReference>
<dbReference type="InterPro" id="IPR021942">
    <property type="entry name" value="DUF3557"/>
</dbReference>
<dbReference type="AlphaFoldDB" id="E3N017"/>
<reference evidence="1" key="1">
    <citation type="submission" date="2007-07" db="EMBL/GenBank/DDBJ databases">
        <title>PCAP assembly of the Caenorhabditis remanei genome.</title>
        <authorList>
            <consortium name="The Caenorhabditis remanei Sequencing Consortium"/>
            <person name="Wilson R.K."/>
        </authorList>
    </citation>
    <scope>NUCLEOTIDE SEQUENCE [LARGE SCALE GENOMIC DNA]</scope>
    <source>
        <strain evidence="1">PB4641</strain>
    </source>
</reference>
<organism evidence="2">
    <name type="scientific">Caenorhabditis remanei</name>
    <name type="common">Caenorhabditis vulgaris</name>
    <dbReference type="NCBI Taxonomy" id="31234"/>
    <lineage>
        <taxon>Eukaryota</taxon>
        <taxon>Metazoa</taxon>
        <taxon>Ecdysozoa</taxon>
        <taxon>Nematoda</taxon>
        <taxon>Chromadorea</taxon>
        <taxon>Rhabditida</taxon>
        <taxon>Rhabditina</taxon>
        <taxon>Rhabditomorpha</taxon>
        <taxon>Rhabditoidea</taxon>
        <taxon>Rhabditidae</taxon>
        <taxon>Peloderinae</taxon>
        <taxon>Caenorhabditis</taxon>
    </lineage>
</organism>
<keyword evidence="2" id="KW-1185">Reference proteome</keyword>
<gene>
    <name evidence="1" type="ORF">CRE_08444</name>
</gene>
<dbReference type="PANTHER" id="PTHR31379:SF1">
    <property type="entry name" value="F-BOX C PROTEIN-RELATED"/>
    <property type="match status" value="1"/>
</dbReference>